<feature type="signal peptide" evidence="2">
    <location>
        <begin position="1"/>
        <end position="20"/>
    </location>
</feature>
<keyword evidence="1" id="KW-0472">Membrane</keyword>
<dbReference type="OrthoDB" id="443636at2759"/>
<feature type="transmembrane region" description="Helical" evidence="1">
    <location>
        <begin position="1113"/>
        <end position="1134"/>
    </location>
</feature>
<organism evidence="3 4">
    <name type="scientific">Perkinsus olseni</name>
    <name type="common">Perkinsus atlanticus</name>
    <dbReference type="NCBI Taxonomy" id="32597"/>
    <lineage>
        <taxon>Eukaryota</taxon>
        <taxon>Sar</taxon>
        <taxon>Alveolata</taxon>
        <taxon>Perkinsozoa</taxon>
        <taxon>Perkinsea</taxon>
        <taxon>Perkinsida</taxon>
        <taxon>Perkinsidae</taxon>
        <taxon>Perkinsus</taxon>
    </lineage>
</organism>
<keyword evidence="1" id="KW-0812">Transmembrane</keyword>
<feature type="transmembrane region" description="Helical" evidence="1">
    <location>
        <begin position="1075"/>
        <end position="1092"/>
    </location>
</feature>
<evidence type="ECO:0000313" key="4">
    <source>
        <dbReference type="Proteomes" id="UP000541610"/>
    </source>
</evidence>
<name>A0A7J6PDH9_PEROL</name>
<protein>
    <submittedName>
        <fullName evidence="3">Uncharacterized protein</fullName>
    </submittedName>
</protein>
<sequence>MTAGLLLHLLLATSVRLTAPQDTSEISEEVVWRLRKTDDTQLQWFVRELRWFGDPDCAGEELEPIPENETVTGSNVVASHNFYDAPLTRDGDLYTGWRASTCAVSCFIGYQFPPSVSVRCLKLLQGADKSELAYSARLERKLQDDATYTRILDFDFLSGDIWMRLNEVWVFPPSRRRWRIANVEAVRGPWTIVDLAFYVDSSCEVDATLSVNATPMSSPFKATNGPTAIRNPSTEWTAECVTAECGRNEAWIGLQFDAEMPLIECVKMQQQAGDDTYVSSVVLQYLSGETEWSTMARYDGLFGGTRLVLSPMLPQSSWRLTAAQTMNRQWDIRELELYGDAECTEALHPVQQDGGYSLAARLDQGLVRDIAIIASSHGGSRRPTYAFDGVTDDPTKSWRSRCSSCYEGEAYIGLRWISATPPVVACVRAYFSPSVLCVACVSKLQLNDMASEEQRLGAHRLWFRSHGGLSSLANLPLGTARYANPECRGDPVQGQPVSSLGVAGEREDPYLVHDGRDETGWLASLPYYDDYAGSYEDEIRGTAPTPRPFDDKSQIPWIGLVTDSTIRCVRVYESTKAGALFPEAAHEGDLMNEIVLERLLAWRSAIQWEATMSLRNRSITIRYDHRWCASSGACSWADKSRVVLGWGWQTKWRIRRLDITNHPSAAMWQVNEVSFHRDSKCEGRFISKNDDQEPAVIVSSHRADGPYAGYRAFDLNPDTFWQPAADDYNPWIGIMFTAVDGANSSREVKCVRILQPAEVKNVAKSVVLETSEPNNQGWLQVRVFHFLSGGMWSGLTETASKPPQNTRWRIVNTAPLGKRLLWKVYDIRLYNSEQCTDQSRIPTTSAFGVTAIASGYTADNPPQYAFDADGLTTAWWAPCDYCGEKPFVEACTDAVSLIGYNELVGFFLFDPDRLPAGGIDIQCVTIGANALVEELLWALQVYDPVSEACLENPGARECWRNVDVTRQTCSPGASDTTDPDCATEVVYVTTPMPESRDNPLEMLVLVISAILSPIAAAIALLSCCHTMLMVPDEDKREMSELTQWKTARITIALVAGLFYAIVHAAWLLITLLVSGLILVAVFAVGFVASIRMERWASTDYHLYRTSLPQSRDFWFQSLLMLALFTLINIVSSLFDLACVRYVLTILGLCVFGHDGCREPIPRWDLVDSVFDYDNNDGSDALGEEPSRSVPSDGGGAVQYWLPSFPAEAITTLDILGLVECARYAALVHRKWLTWTKLSLTKGVLTASCQVLCLASVTSLKLLLDPTEQLFHETSGCDQVNHRHEDPPIASHAPFMTWLFGQSLAWVAVCFVLLTGVALNVTGQHFAAGQCWELQIVLRSFPLAGLDEHLEGILKMEGLGTLEQGVVDADSDTGSVYFRDYEEARERGIRDYGALLLGYWWRCKYRMRGWLSFGWVVLVADRWPCDEGVLVL</sequence>
<feature type="transmembrane region" description="Helical" evidence="1">
    <location>
        <begin position="1049"/>
        <end position="1069"/>
    </location>
</feature>
<gene>
    <name evidence="3" type="ORF">FOZ60_009446</name>
</gene>
<dbReference type="SUPFAM" id="SSF49785">
    <property type="entry name" value="Galactose-binding domain-like"/>
    <property type="match status" value="1"/>
</dbReference>
<dbReference type="Gene3D" id="2.60.120.260">
    <property type="entry name" value="Galactose-binding domain-like"/>
    <property type="match status" value="1"/>
</dbReference>
<feature type="chain" id="PRO_5029910697" evidence="2">
    <location>
        <begin position="21"/>
        <end position="1431"/>
    </location>
</feature>
<proteinExistence type="predicted"/>
<feature type="transmembrane region" description="Helical" evidence="1">
    <location>
        <begin position="1002"/>
        <end position="1028"/>
    </location>
</feature>
<dbReference type="InterPro" id="IPR008979">
    <property type="entry name" value="Galactose-bd-like_sf"/>
</dbReference>
<keyword evidence="1" id="KW-1133">Transmembrane helix</keyword>
<dbReference type="Proteomes" id="UP000541610">
    <property type="component" value="Unassembled WGS sequence"/>
</dbReference>
<reference evidence="3 4" key="1">
    <citation type="submission" date="2020-04" db="EMBL/GenBank/DDBJ databases">
        <title>Perkinsus olseni comparative genomics.</title>
        <authorList>
            <person name="Bogema D.R."/>
        </authorList>
    </citation>
    <scope>NUCLEOTIDE SEQUENCE [LARGE SCALE GENOMIC DNA]</scope>
    <source>
        <strain evidence="3">00978-12</strain>
    </source>
</reference>
<evidence type="ECO:0000313" key="3">
    <source>
        <dbReference type="EMBL" id="KAF4694007.1"/>
    </source>
</evidence>
<evidence type="ECO:0000256" key="2">
    <source>
        <dbReference type="SAM" id="SignalP"/>
    </source>
</evidence>
<accession>A0A7J6PDH9</accession>
<comment type="caution">
    <text evidence="3">The sequence shown here is derived from an EMBL/GenBank/DDBJ whole genome shotgun (WGS) entry which is preliminary data.</text>
</comment>
<dbReference type="EMBL" id="JABANP010000038">
    <property type="protein sequence ID" value="KAF4694007.1"/>
    <property type="molecule type" value="Genomic_DNA"/>
</dbReference>
<keyword evidence="2" id="KW-0732">Signal</keyword>
<evidence type="ECO:0000256" key="1">
    <source>
        <dbReference type="SAM" id="Phobius"/>
    </source>
</evidence>